<dbReference type="SMART" id="SM00849">
    <property type="entry name" value="Lactamase_B"/>
    <property type="match status" value="1"/>
</dbReference>
<accession>A0A0A7KIV1</accession>
<proteinExistence type="predicted"/>
<feature type="domain" description="Metallo-beta-lactamase" evidence="1">
    <location>
        <begin position="36"/>
        <end position="260"/>
    </location>
</feature>
<dbReference type="Proteomes" id="UP000030634">
    <property type="component" value="Chromosome"/>
</dbReference>
<dbReference type="Gene3D" id="3.60.15.10">
    <property type="entry name" value="Ribonuclease Z/Hydroxyacylglutathione hydrolase-like"/>
    <property type="match status" value="1"/>
</dbReference>
<dbReference type="PANTHER" id="PTHR42951:SF14">
    <property type="entry name" value="METALLO-BETA-LACTAMASE SUPERFAMILY PROTEIN"/>
    <property type="match status" value="1"/>
</dbReference>
<evidence type="ECO:0000259" key="1">
    <source>
        <dbReference type="SMART" id="SM00849"/>
    </source>
</evidence>
<gene>
    <name evidence="2" type="ORF">QR90_14830</name>
</gene>
<dbReference type="AlphaFoldDB" id="A0A0A7KIV1"/>
<dbReference type="PANTHER" id="PTHR42951">
    <property type="entry name" value="METALLO-BETA-LACTAMASE DOMAIN-CONTAINING"/>
    <property type="match status" value="1"/>
</dbReference>
<dbReference type="SUPFAM" id="SSF56281">
    <property type="entry name" value="Metallo-hydrolase/oxidoreductase"/>
    <property type="match status" value="1"/>
</dbReference>
<dbReference type="InterPro" id="IPR050855">
    <property type="entry name" value="NDM-1-like"/>
</dbReference>
<dbReference type="InterPro" id="IPR001279">
    <property type="entry name" value="Metallo-B-lactamas"/>
</dbReference>
<dbReference type="STRING" id="1182571.QR90_14830"/>
<name>A0A0A7KIV1_9DEIO</name>
<organism evidence="2 3">
    <name type="scientific">Deinococcus radiopugnans</name>
    <dbReference type="NCBI Taxonomy" id="57497"/>
    <lineage>
        <taxon>Bacteria</taxon>
        <taxon>Thermotogati</taxon>
        <taxon>Deinococcota</taxon>
        <taxon>Deinococci</taxon>
        <taxon>Deinococcales</taxon>
        <taxon>Deinococcaceae</taxon>
        <taxon>Deinococcus</taxon>
    </lineage>
</organism>
<dbReference type="Pfam" id="PF00753">
    <property type="entry name" value="Lactamase_B"/>
    <property type="match status" value="1"/>
</dbReference>
<evidence type="ECO:0000313" key="3">
    <source>
        <dbReference type="Proteomes" id="UP000030634"/>
    </source>
</evidence>
<dbReference type="EMBL" id="CP010028">
    <property type="protein sequence ID" value="AIZ46071.1"/>
    <property type="molecule type" value="Genomic_DNA"/>
</dbReference>
<dbReference type="InterPro" id="IPR036866">
    <property type="entry name" value="RibonucZ/Hydroxyglut_hydro"/>
</dbReference>
<dbReference type="KEGG" id="dsw:QR90_14830"/>
<dbReference type="RefSeq" id="WP_039685709.1">
    <property type="nucleotide sequence ID" value="NZ_CP010028.1"/>
</dbReference>
<dbReference type="HOGENOM" id="CLU_048478_0_2_0"/>
<reference evidence="3" key="1">
    <citation type="submission" date="2014-11" db="EMBL/GenBank/DDBJ databases">
        <title>Hymenobacter sp. DG25B genome submission.</title>
        <authorList>
            <person name="Jung H.-Y."/>
            <person name="Kim M.K."/>
            <person name="Srinivasan S."/>
            <person name="Lim S."/>
        </authorList>
    </citation>
    <scope>NUCLEOTIDE SEQUENCE [LARGE SCALE GENOMIC DNA]</scope>
    <source>
        <strain evidence="3">DY59</strain>
    </source>
</reference>
<sequence>MSAPVPTPVSPVSARHVTSGGTRIYTLTVPAFPHFAANVFVVVRGESARPTYTALIDTGGSHEASTAALEAGLEAIRREYGEAVSWKTLSRVVITHPHPDHVAGLPFVRGRTNAPVAAHEWAVQTIEQPEGDPVARPAEMEEHIRWLGLTGGGTEAEYAERLRRRARNTMLSEAVAVQTPLRDGDVLDNVFTVLHTPGHEGSQVCLRVDDLLLSADHLLPRNSPPLMPARFQRGAGLRHYLASLEHIEGLEGVSVALGGHDGPMHHWQERIQSLRERYADKLGAVLNAAAEPTTVHDLTHALHPRLKPIQAILLLDQTAALAEYLAERGELLETRREDGAALFVRA</sequence>
<evidence type="ECO:0000313" key="2">
    <source>
        <dbReference type="EMBL" id="AIZ46071.1"/>
    </source>
</evidence>
<protein>
    <submittedName>
        <fullName evidence="2">Metallo-beta-lactamase</fullName>
    </submittedName>
</protein>